<dbReference type="InterPro" id="IPR016187">
    <property type="entry name" value="CTDL_fold"/>
</dbReference>
<evidence type="ECO:0000313" key="3">
    <source>
        <dbReference type="Proteomes" id="UP000218231"/>
    </source>
</evidence>
<organism evidence="2 3">
    <name type="scientific">Diploscapter pachys</name>
    <dbReference type="NCBI Taxonomy" id="2018661"/>
    <lineage>
        <taxon>Eukaryota</taxon>
        <taxon>Metazoa</taxon>
        <taxon>Ecdysozoa</taxon>
        <taxon>Nematoda</taxon>
        <taxon>Chromadorea</taxon>
        <taxon>Rhabditida</taxon>
        <taxon>Rhabditina</taxon>
        <taxon>Rhabditomorpha</taxon>
        <taxon>Rhabditoidea</taxon>
        <taxon>Rhabditidae</taxon>
        <taxon>Diploscapter</taxon>
    </lineage>
</organism>
<dbReference type="EMBL" id="LIAE01006540">
    <property type="protein sequence ID" value="PAV87865.1"/>
    <property type="molecule type" value="Genomic_DNA"/>
</dbReference>
<comment type="caution">
    <text evidence="2">The sequence shown here is derived from an EMBL/GenBank/DDBJ whole genome shotgun (WGS) entry which is preliminary data.</text>
</comment>
<accession>A0A2A2LP88</accession>
<dbReference type="InterPro" id="IPR016186">
    <property type="entry name" value="C-type_lectin-like/link_sf"/>
</dbReference>
<protein>
    <recommendedName>
        <fullName evidence="1">C-type lectin domain-containing protein</fullName>
    </recommendedName>
</protein>
<evidence type="ECO:0000259" key="1">
    <source>
        <dbReference type="PROSITE" id="PS50041"/>
    </source>
</evidence>
<reference evidence="2 3" key="1">
    <citation type="journal article" date="2017" name="Curr. Biol.">
        <title>Genome architecture and evolution of a unichromosomal asexual nematode.</title>
        <authorList>
            <person name="Fradin H."/>
            <person name="Zegar C."/>
            <person name="Gutwein M."/>
            <person name="Lucas J."/>
            <person name="Kovtun M."/>
            <person name="Corcoran D."/>
            <person name="Baugh L.R."/>
            <person name="Kiontke K."/>
            <person name="Gunsalus K."/>
            <person name="Fitch D.H."/>
            <person name="Piano F."/>
        </authorList>
    </citation>
    <scope>NUCLEOTIDE SEQUENCE [LARGE SCALE GENOMIC DNA]</scope>
    <source>
        <strain evidence="2">PF1309</strain>
    </source>
</reference>
<dbReference type="Pfam" id="PF00059">
    <property type="entry name" value="Lectin_C"/>
    <property type="match status" value="1"/>
</dbReference>
<feature type="domain" description="C-type lectin" evidence="1">
    <location>
        <begin position="1"/>
        <end position="88"/>
    </location>
</feature>
<evidence type="ECO:0000313" key="2">
    <source>
        <dbReference type="EMBL" id="PAV87865.1"/>
    </source>
</evidence>
<dbReference type="InterPro" id="IPR001304">
    <property type="entry name" value="C-type_lectin-like"/>
</dbReference>
<dbReference type="SUPFAM" id="SSF56436">
    <property type="entry name" value="C-type lectin-like"/>
    <property type="match status" value="1"/>
</dbReference>
<dbReference type="AlphaFoldDB" id="A0A2A2LP88"/>
<keyword evidence="3" id="KW-1185">Reference proteome</keyword>
<dbReference type="CDD" id="cd00037">
    <property type="entry name" value="CLECT"/>
    <property type="match status" value="1"/>
</dbReference>
<proteinExistence type="predicted"/>
<dbReference type="PROSITE" id="PS50041">
    <property type="entry name" value="C_TYPE_LECTIN_2"/>
    <property type="match status" value="1"/>
</dbReference>
<dbReference type="Gene3D" id="3.10.100.10">
    <property type="entry name" value="Mannose-Binding Protein A, subunit A"/>
    <property type="match status" value="1"/>
</dbReference>
<dbReference type="Proteomes" id="UP000218231">
    <property type="component" value="Unassembled WGS sequence"/>
</dbReference>
<name>A0A2A2LP88_9BILA</name>
<gene>
    <name evidence="2" type="ORF">WR25_08650</name>
</gene>
<dbReference type="OrthoDB" id="5866178at2759"/>
<sequence>MLSCLGNTVYLASVHFDEENTAVAEDAEGYAWVGLRGPTKDNMTWSDGTPVDYTNWVADDGSFACYDGDCCSLMDGRSGKWYFTDCKRAEDDSLVEAVVCKATPV</sequence>